<evidence type="ECO:0000313" key="1">
    <source>
        <dbReference type="EMBL" id="QJA48014.1"/>
    </source>
</evidence>
<gene>
    <name evidence="1" type="ORF">TM448A00804_0032</name>
    <name evidence="2" type="ORF">TM448B01250_0021</name>
</gene>
<protein>
    <submittedName>
        <fullName evidence="1">Uncharacterized protein</fullName>
    </submittedName>
</protein>
<dbReference type="AlphaFoldDB" id="A0A6H1ZKC9"/>
<evidence type="ECO:0000313" key="2">
    <source>
        <dbReference type="EMBL" id="QJH98233.1"/>
    </source>
</evidence>
<organism evidence="1">
    <name type="scientific">viral metagenome</name>
    <dbReference type="NCBI Taxonomy" id="1070528"/>
    <lineage>
        <taxon>unclassified sequences</taxon>
        <taxon>metagenomes</taxon>
        <taxon>organismal metagenomes</taxon>
    </lineage>
</organism>
<proteinExistence type="predicted"/>
<reference evidence="1" key="1">
    <citation type="submission" date="2020-03" db="EMBL/GenBank/DDBJ databases">
        <title>The deep terrestrial virosphere.</title>
        <authorList>
            <person name="Holmfeldt K."/>
            <person name="Nilsson E."/>
            <person name="Simone D."/>
            <person name="Lopez-Fernandez M."/>
            <person name="Wu X."/>
            <person name="de Brujin I."/>
            <person name="Lundin D."/>
            <person name="Andersson A."/>
            <person name="Bertilsson S."/>
            <person name="Dopson M."/>
        </authorList>
    </citation>
    <scope>NUCLEOTIDE SEQUENCE</scope>
    <source>
        <strain evidence="1">TM448A00804</strain>
        <strain evidence="2">TM448B01250</strain>
    </source>
</reference>
<dbReference type="EMBL" id="MT144722">
    <property type="protein sequence ID" value="QJH98233.1"/>
    <property type="molecule type" value="Genomic_DNA"/>
</dbReference>
<dbReference type="EMBL" id="MT144067">
    <property type="protein sequence ID" value="QJA48014.1"/>
    <property type="molecule type" value="Genomic_DNA"/>
</dbReference>
<accession>A0A6H1ZKC9</accession>
<sequence>MKKIVIGIIIGMVALALVAGISYKVFGGGGSLGYANTGIETVIDGATGTSTIATVFNATPYRNLVWSLATNASASQTIKFLCSSETTKPNFVSAQSYTNVWDYCQIVDLEDGTTYDGDTGIVLTGTDDYRLFEMDTNGVRWATALITSYTAGTSTVKVRGFDNL</sequence>
<name>A0A6H1ZKC9_9ZZZZ</name>